<dbReference type="AlphaFoldDB" id="A0A9D4ESY4"/>
<evidence type="ECO:0000313" key="1">
    <source>
        <dbReference type="EMBL" id="KAH3785204.1"/>
    </source>
</evidence>
<accession>A0A9D4ESY4</accession>
<comment type="caution">
    <text evidence="1">The sequence shown here is derived from an EMBL/GenBank/DDBJ whole genome shotgun (WGS) entry which is preliminary data.</text>
</comment>
<reference evidence="1" key="2">
    <citation type="submission" date="2020-11" db="EMBL/GenBank/DDBJ databases">
        <authorList>
            <person name="McCartney M.A."/>
            <person name="Auch B."/>
            <person name="Kono T."/>
            <person name="Mallez S."/>
            <person name="Becker A."/>
            <person name="Gohl D.M."/>
            <person name="Silverstein K.A.T."/>
            <person name="Koren S."/>
            <person name="Bechman K.B."/>
            <person name="Herman A."/>
            <person name="Abrahante J.E."/>
            <person name="Garbe J."/>
        </authorList>
    </citation>
    <scope>NUCLEOTIDE SEQUENCE</scope>
    <source>
        <strain evidence="1">Duluth1</strain>
        <tissue evidence="1">Whole animal</tissue>
    </source>
</reference>
<name>A0A9D4ESY4_DREPO</name>
<dbReference type="EMBL" id="JAIWYP010000008">
    <property type="protein sequence ID" value="KAH3785204.1"/>
    <property type="molecule type" value="Genomic_DNA"/>
</dbReference>
<evidence type="ECO:0000313" key="2">
    <source>
        <dbReference type="Proteomes" id="UP000828390"/>
    </source>
</evidence>
<protein>
    <submittedName>
        <fullName evidence="1">Uncharacterized protein</fullName>
    </submittedName>
</protein>
<keyword evidence="2" id="KW-1185">Reference proteome</keyword>
<gene>
    <name evidence="1" type="ORF">DPMN_163289</name>
</gene>
<proteinExistence type="predicted"/>
<sequence length="54" mass="6129">MPEKLATFCKIHLSFLLELDGSKLEEIFAEQGTTDLNANKRKLSMPFSRKKGES</sequence>
<reference evidence="1" key="1">
    <citation type="journal article" date="2019" name="bioRxiv">
        <title>The Genome of the Zebra Mussel, Dreissena polymorpha: A Resource for Invasive Species Research.</title>
        <authorList>
            <person name="McCartney M.A."/>
            <person name="Auch B."/>
            <person name="Kono T."/>
            <person name="Mallez S."/>
            <person name="Zhang Y."/>
            <person name="Obille A."/>
            <person name="Becker A."/>
            <person name="Abrahante J.E."/>
            <person name="Garbe J."/>
            <person name="Badalamenti J.P."/>
            <person name="Herman A."/>
            <person name="Mangelson H."/>
            <person name="Liachko I."/>
            <person name="Sullivan S."/>
            <person name="Sone E.D."/>
            <person name="Koren S."/>
            <person name="Silverstein K.A.T."/>
            <person name="Beckman K.B."/>
            <person name="Gohl D.M."/>
        </authorList>
    </citation>
    <scope>NUCLEOTIDE SEQUENCE</scope>
    <source>
        <strain evidence="1">Duluth1</strain>
        <tissue evidence="1">Whole animal</tissue>
    </source>
</reference>
<organism evidence="1 2">
    <name type="scientific">Dreissena polymorpha</name>
    <name type="common">Zebra mussel</name>
    <name type="synonym">Mytilus polymorpha</name>
    <dbReference type="NCBI Taxonomy" id="45954"/>
    <lineage>
        <taxon>Eukaryota</taxon>
        <taxon>Metazoa</taxon>
        <taxon>Spiralia</taxon>
        <taxon>Lophotrochozoa</taxon>
        <taxon>Mollusca</taxon>
        <taxon>Bivalvia</taxon>
        <taxon>Autobranchia</taxon>
        <taxon>Heteroconchia</taxon>
        <taxon>Euheterodonta</taxon>
        <taxon>Imparidentia</taxon>
        <taxon>Neoheterodontei</taxon>
        <taxon>Myida</taxon>
        <taxon>Dreissenoidea</taxon>
        <taxon>Dreissenidae</taxon>
        <taxon>Dreissena</taxon>
    </lineage>
</organism>
<dbReference type="Proteomes" id="UP000828390">
    <property type="component" value="Unassembled WGS sequence"/>
</dbReference>